<name>A0ACC1DGG6_9NEOP</name>
<organism evidence="1 2">
    <name type="scientific">Dendrolimus kikuchii</name>
    <dbReference type="NCBI Taxonomy" id="765133"/>
    <lineage>
        <taxon>Eukaryota</taxon>
        <taxon>Metazoa</taxon>
        <taxon>Ecdysozoa</taxon>
        <taxon>Arthropoda</taxon>
        <taxon>Hexapoda</taxon>
        <taxon>Insecta</taxon>
        <taxon>Pterygota</taxon>
        <taxon>Neoptera</taxon>
        <taxon>Endopterygota</taxon>
        <taxon>Lepidoptera</taxon>
        <taxon>Glossata</taxon>
        <taxon>Ditrysia</taxon>
        <taxon>Bombycoidea</taxon>
        <taxon>Lasiocampidae</taxon>
        <taxon>Dendrolimus</taxon>
    </lineage>
</organism>
<dbReference type="Proteomes" id="UP000824533">
    <property type="component" value="Linkage Group LG02"/>
</dbReference>
<dbReference type="EMBL" id="CM034388">
    <property type="protein sequence ID" value="KAJ0182905.1"/>
    <property type="molecule type" value="Genomic_DNA"/>
</dbReference>
<reference evidence="1 2" key="1">
    <citation type="journal article" date="2021" name="Front. Genet.">
        <title>Chromosome-Level Genome Assembly Reveals Significant Gene Expansion in the Toll and IMD Signaling Pathways of Dendrolimus kikuchii.</title>
        <authorList>
            <person name="Zhou J."/>
            <person name="Wu P."/>
            <person name="Xiong Z."/>
            <person name="Liu N."/>
            <person name="Zhao N."/>
            <person name="Ji M."/>
            <person name="Qiu Y."/>
            <person name="Yang B."/>
        </authorList>
    </citation>
    <scope>NUCLEOTIDE SEQUENCE [LARGE SCALE GENOMIC DNA]</scope>
    <source>
        <strain evidence="1">Ann1</strain>
    </source>
</reference>
<gene>
    <name evidence="1" type="ORF">K1T71_000881</name>
</gene>
<evidence type="ECO:0000313" key="1">
    <source>
        <dbReference type="EMBL" id="KAJ0182905.1"/>
    </source>
</evidence>
<keyword evidence="2" id="KW-1185">Reference proteome</keyword>
<accession>A0ACC1DGG6</accession>
<protein>
    <submittedName>
        <fullName evidence="1">Uncharacterized protein</fullName>
    </submittedName>
</protein>
<proteinExistence type="predicted"/>
<comment type="caution">
    <text evidence="1">The sequence shown here is derived from an EMBL/GenBank/DDBJ whole genome shotgun (WGS) entry which is preliminary data.</text>
</comment>
<sequence length="219" mass="25584">MNSIENFCLIFLVILCTLHNEKVYGRPKHQLRKQVSRRISIARRQGEGNTTARVAGKKRDLFMKDGRTESYFEPYWESGEWVFLRGTDDKQKTKSSGVPGRKTLKPVLNHDPELYRDCDLICLGIYKKYYGAICAQRFDTTLNWVYEYRAFANLCEMEQENCKSPKNKWFPISRSSYCNMSIPALPLHVKHRPLLLEHAVKTAGAVQHPTTWYYQLGPW</sequence>
<evidence type="ECO:0000313" key="2">
    <source>
        <dbReference type="Proteomes" id="UP000824533"/>
    </source>
</evidence>